<evidence type="ECO:0000313" key="1">
    <source>
        <dbReference type="EMBL" id="PSN59797.1"/>
    </source>
</evidence>
<protein>
    <submittedName>
        <fullName evidence="1">Uncharacterized protein</fullName>
    </submittedName>
</protein>
<sequence length="313" mass="36656">MPFVPGRGDIVVVRRILQLLGLPTELVLIVLDHARYWREVTHESSRYYPLIDENWSIEFSAAHPYKAIDLRNVWLPRGNEQGSLREIEFLIVSHDQGWTTENTKDTYNTSSWFEASIVRRHQGPRRTPHDSLFKAIDLHPFASVEEARHWYMLTQGWNMAPRPSKEMETQRLHCQEMTIVSWNQPMFQELVDSMEAPRALDRQHNNPPLIYSALKEAENMYKETDEGRHSWYLQGNLVGRFKSIFDGEMVKRYRVVWGSQANPRWEGDEGSGHGEGFVDALRSDDIIVVWARAKRRGWENHVFGVRVTMRLTI</sequence>
<dbReference type="EMBL" id="KZ678152">
    <property type="protein sequence ID" value="PSN59797.1"/>
    <property type="molecule type" value="Genomic_DNA"/>
</dbReference>
<reference evidence="1 2" key="1">
    <citation type="journal article" date="2018" name="Front. Microbiol.">
        <title>Genome-Wide Analysis of Corynespora cassiicola Leaf Fall Disease Putative Effectors.</title>
        <authorList>
            <person name="Lopez D."/>
            <person name="Ribeiro S."/>
            <person name="Label P."/>
            <person name="Fumanal B."/>
            <person name="Venisse J.S."/>
            <person name="Kohler A."/>
            <person name="de Oliveira R.R."/>
            <person name="Labutti K."/>
            <person name="Lipzen A."/>
            <person name="Lail K."/>
            <person name="Bauer D."/>
            <person name="Ohm R.A."/>
            <person name="Barry K.W."/>
            <person name="Spatafora J."/>
            <person name="Grigoriev I.V."/>
            <person name="Martin F.M."/>
            <person name="Pujade-Renaud V."/>
        </authorList>
    </citation>
    <scope>NUCLEOTIDE SEQUENCE [LARGE SCALE GENOMIC DNA]</scope>
    <source>
        <strain evidence="1 2">Philippines</strain>
    </source>
</reference>
<dbReference type="Proteomes" id="UP000240883">
    <property type="component" value="Unassembled WGS sequence"/>
</dbReference>
<accession>A0A2T2N2Y6</accession>
<dbReference type="OrthoDB" id="66095at2759"/>
<organism evidence="1 2">
    <name type="scientific">Corynespora cassiicola Philippines</name>
    <dbReference type="NCBI Taxonomy" id="1448308"/>
    <lineage>
        <taxon>Eukaryota</taxon>
        <taxon>Fungi</taxon>
        <taxon>Dikarya</taxon>
        <taxon>Ascomycota</taxon>
        <taxon>Pezizomycotina</taxon>
        <taxon>Dothideomycetes</taxon>
        <taxon>Pleosporomycetidae</taxon>
        <taxon>Pleosporales</taxon>
        <taxon>Corynesporascaceae</taxon>
        <taxon>Corynespora</taxon>
    </lineage>
</organism>
<proteinExistence type="predicted"/>
<keyword evidence="2" id="KW-1185">Reference proteome</keyword>
<dbReference type="STRING" id="1448308.A0A2T2N2Y6"/>
<name>A0A2T2N2Y6_CORCC</name>
<gene>
    <name evidence="1" type="ORF">BS50DRAFT_594230</name>
</gene>
<evidence type="ECO:0000313" key="2">
    <source>
        <dbReference type="Proteomes" id="UP000240883"/>
    </source>
</evidence>
<dbReference type="AlphaFoldDB" id="A0A2T2N2Y6"/>